<dbReference type="PANTHER" id="PTHR14097">
    <property type="entry name" value="OXIDOREDUCTASE HTATIP2"/>
    <property type="match status" value="1"/>
</dbReference>
<dbReference type="OrthoDB" id="9798632at2"/>
<dbReference type="Proteomes" id="UP001212085">
    <property type="component" value="Chromosome"/>
</dbReference>
<name>A0A6N7WN75_STRAY</name>
<reference evidence="2 4" key="2">
    <citation type="submission" date="2022-12" db="EMBL/GenBank/DDBJ databases">
        <title>Streptococcus alactolyticus LGM, complete genome.</title>
        <authorList>
            <person name="Liu Z."/>
            <person name="Mu C."/>
            <person name="Zhu W."/>
        </authorList>
    </citation>
    <scope>NUCLEOTIDE SEQUENCE [LARGE SCALE GENOMIC DNA]</scope>
    <source>
        <strain evidence="2 4">LGM</strain>
    </source>
</reference>
<sequence length="215" mass="24418">MATAIILVATGEVGGHILNETLKSAYYDKVYVLGRESIRRLPDHDKMKRILIDFNHPIVDDVVLQDADVFFAIGTDDRKLFEKVDFGYDFQFAKICQGKIRSFNLVSAMGANSQISYYKYLQVKGRLEDSLRSMSLGDVRFYHLSMLIAPDRENLPLGDAIWIKIFQVISPVLVGPMSGWKGITPQNVAQAMVKNAERRTKQTVYLHDDMMNSVH</sequence>
<dbReference type="SUPFAM" id="SSF51735">
    <property type="entry name" value="NAD(P)-binding Rossmann-fold domains"/>
    <property type="match status" value="1"/>
</dbReference>
<evidence type="ECO:0000313" key="1">
    <source>
        <dbReference type="EMBL" id="MST53390.1"/>
    </source>
</evidence>
<dbReference type="Gene3D" id="3.40.50.720">
    <property type="entry name" value="NAD(P)-binding Rossmann-like Domain"/>
    <property type="match status" value="1"/>
</dbReference>
<dbReference type="AlphaFoldDB" id="A0A6N7WN75"/>
<evidence type="ECO:0000313" key="4">
    <source>
        <dbReference type="Proteomes" id="UP001212085"/>
    </source>
</evidence>
<keyword evidence="4" id="KW-1185">Reference proteome</keyword>
<evidence type="ECO:0000313" key="3">
    <source>
        <dbReference type="Proteomes" id="UP000471052"/>
    </source>
</evidence>
<dbReference type="PANTHER" id="PTHR14097:SF7">
    <property type="entry name" value="OXIDOREDUCTASE HTATIP2"/>
    <property type="match status" value="1"/>
</dbReference>
<gene>
    <name evidence="1" type="ORF">FYJ82_02915</name>
    <name evidence="2" type="ORF">O6R09_07215</name>
</gene>
<dbReference type="EMBL" id="VUNP01000008">
    <property type="protein sequence ID" value="MST53390.1"/>
    <property type="molecule type" value="Genomic_DNA"/>
</dbReference>
<dbReference type="RefSeq" id="WP_154454560.1">
    <property type="nucleotide sequence ID" value="NZ_BRXN01000013.1"/>
</dbReference>
<proteinExistence type="predicted"/>
<accession>A0A6N7WN75</accession>
<organism evidence="1 3">
    <name type="scientific">Streptococcus alactolyticus</name>
    <dbReference type="NCBI Taxonomy" id="29389"/>
    <lineage>
        <taxon>Bacteria</taxon>
        <taxon>Bacillati</taxon>
        <taxon>Bacillota</taxon>
        <taxon>Bacilli</taxon>
        <taxon>Lactobacillales</taxon>
        <taxon>Streptococcaceae</taxon>
        <taxon>Streptococcus</taxon>
    </lineage>
</organism>
<evidence type="ECO:0000313" key="2">
    <source>
        <dbReference type="EMBL" id="WBB06068.1"/>
    </source>
</evidence>
<dbReference type="EMBL" id="CP114883">
    <property type="protein sequence ID" value="WBB06068.1"/>
    <property type="molecule type" value="Genomic_DNA"/>
</dbReference>
<dbReference type="Proteomes" id="UP000471052">
    <property type="component" value="Unassembled WGS sequence"/>
</dbReference>
<dbReference type="InterPro" id="IPR036291">
    <property type="entry name" value="NAD(P)-bd_dom_sf"/>
</dbReference>
<reference evidence="1 3" key="1">
    <citation type="submission" date="2019-08" db="EMBL/GenBank/DDBJ databases">
        <title>In-depth cultivation of the pig gut microbiome towards novel bacterial diversity and tailored functional studies.</title>
        <authorList>
            <person name="Wylensek D."/>
            <person name="Hitch T.C.A."/>
            <person name="Clavel T."/>
        </authorList>
    </citation>
    <scope>NUCLEOTIDE SEQUENCE [LARGE SCALE GENOMIC DNA]</scope>
    <source>
        <strain evidence="1 3">BL-178-WT-3A</strain>
    </source>
</reference>
<protein>
    <submittedName>
        <fullName evidence="1">NAD-dependent dehydratase</fullName>
    </submittedName>
</protein>